<feature type="region of interest" description="Disordered" evidence="1">
    <location>
        <begin position="533"/>
        <end position="562"/>
    </location>
</feature>
<dbReference type="STRING" id="151549.A0A4C1VWL3"/>
<dbReference type="AlphaFoldDB" id="A0A4C1VWL3"/>
<evidence type="ECO:0000259" key="2">
    <source>
        <dbReference type="Pfam" id="PF13843"/>
    </source>
</evidence>
<feature type="region of interest" description="Disordered" evidence="1">
    <location>
        <begin position="89"/>
        <end position="108"/>
    </location>
</feature>
<reference evidence="3 4" key="1">
    <citation type="journal article" date="2019" name="Commun. Biol.">
        <title>The bagworm genome reveals a unique fibroin gene that provides high tensile strength.</title>
        <authorList>
            <person name="Kono N."/>
            <person name="Nakamura H."/>
            <person name="Ohtoshi R."/>
            <person name="Tomita M."/>
            <person name="Numata K."/>
            <person name="Arakawa K."/>
        </authorList>
    </citation>
    <scope>NUCLEOTIDE SEQUENCE [LARGE SCALE GENOMIC DNA]</scope>
</reference>
<organism evidence="3 4">
    <name type="scientific">Eumeta variegata</name>
    <name type="common">Bagworm moth</name>
    <name type="synonym">Eumeta japonica</name>
    <dbReference type="NCBI Taxonomy" id="151549"/>
    <lineage>
        <taxon>Eukaryota</taxon>
        <taxon>Metazoa</taxon>
        <taxon>Ecdysozoa</taxon>
        <taxon>Arthropoda</taxon>
        <taxon>Hexapoda</taxon>
        <taxon>Insecta</taxon>
        <taxon>Pterygota</taxon>
        <taxon>Neoptera</taxon>
        <taxon>Endopterygota</taxon>
        <taxon>Lepidoptera</taxon>
        <taxon>Glossata</taxon>
        <taxon>Ditrysia</taxon>
        <taxon>Tineoidea</taxon>
        <taxon>Psychidae</taxon>
        <taxon>Oiketicinae</taxon>
        <taxon>Eumeta</taxon>
    </lineage>
</organism>
<feature type="domain" description="PiggyBac transposable element-derived protein" evidence="2">
    <location>
        <begin position="418"/>
        <end position="508"/>
    </location>
</feature>
<evidence type="ECO:0000313" key="3">
    <source>
        <dbReference type="EMBL" id="GBP42314.1"/>
    </source>
</evidence>
<dbReference type="Pfam" id="PF13843">
    <property type="entry name" value="DDE_Tnp_1_7"/>
    <property type="match status" value="2"/>
</dbReference>
<dbReference type="EMBL" id="BGZK01000416">
    <property type="protein sequence ID" value="GBP42314.1"/>
    <property type="molecule type" value="Genomic_DNA"/>
</dbReference>
<feature type="compositionally biased region" description="Polar residues" evidence="1">
    <location>
        <begin position="154"/>
        <end position="168"/>
    </location>
</feature>
<evidence type="ECO:0000313" key="4">
    <source>
        <dbReference type="Proteomes" id="UP000299102"/>
    </source>
</evidence>
<feature type="domain" description="PiggyBac transposable element-derived protein" evidence="2">
    <location>
        <begin position="210"/>
        <end position="414"/>
    </location>
</feature>
<dbReference type="OrthoDB" id="118105at2759"/>
<dbReference type="InterPro" id="IPR029526">
    <property type="entry name" value="PGBD"/>
</dbReference>
<dbReference type="PANTHER" id="PTHR46599:SF3">
    <property type="entry name" value="PIGGYBAC TRANSPOSABLE ELEMENT-DERIVED PROTEIN 4"/>
    <property type="match status" value="1"/>
</dbReference>
<feature type="region of interest" description="Disordered" evidence="1">
    <location>
        <begin position="153"/>
        <end position="187"/>
    </location>
</feature>
<keyword evidence="4" id="KW-1185">Reference proteome</keyword>
<dbReference type="PANTHER" id="PTHR46599">
    <property type="entry name" value="PIGGYBAC TRANSPOSABLE ELEMENT-DERIVED PROTEIN 4"/>
    <property type="match status" value="1"/>
</dbReference>
<comment type="caution">
    <text evidence="3">The sequence shown here is derived from an EMBL/GenBank/DDBJ whole genome shotgun (WGS) entry which is preliminary data.</text>
</comment>
<protein>
    <submittedName>
        <fullName evidence="3">PiggyBac transposable element-derived protein 3</fullName>
    </submittedName>
</protein>
<dbReference type="Proteomes" id="UP000299102">
    <property type="component" value="Unassembled WGS sequence"/>
</dbReference>
<name>A0A4C1VWL3_EUMVA</name>
<accession>A0A4C1VWL3</accession>
<proteinExistence type="predicted"/>
<evidence type="ECO:0000256" key="1">
    <source>
        <dbReference type="SAM" id="MobiDB-lite"/>
    </source>
</evidence>
<gene>
    <name evidence="3" type="primary">PGBD3</name>
    <name evidence="3" type="ORF">EVAR_29570_1</name>
</gene>
<sequence length="626" mass="72024">MEPTFAQLEYGGRLPHMQPTPSSATTIIYPFLKLPVVHSLHHIQFLTSSGLFHTSGSSRVMSRYEYLKNTALIEALLLEDLPDCNDVSEVDTSDEENEHNVQLPTPSASRNFDDIFEEAIKQALDEMEQSSQPLSPIDQVSPVPSLVSDISHYVQPSTSGSTSRTPQTLARPRPGPEPNRRWKNRGVENSLSQYSGNTEVVEEFFANCYTPTDIFLVLIDGLLGNIVYQSNLFATQKDKVLNLKKEELLAFIGMNFFMGYNSRPAWKDHFSSAEDLNNVLICKTMPRDRFAMILAYLHCNDNTQMPRNCKDKLYKIRPVVKELNKKFQECYHGTRELSVDESMIKFKGRRSTLKQYLPMKPIKRGYKLWCLADQRGFIKKFQIYQGKHEEMSEKFNNYGLGERVVLELTEHEWGKDMDIGYWKWKDNKMVHFVSNFHGTEETTVTRTEKNGSKSAVTCPQTVKDYNAFMGGVDTADHLRALYCVDRKSPKWWHRLFWGVLDIAFVNAFVIHNLLLTKITVKDCRRSIAQGLMSQKDAGQKRRTSSDNFSNAGPSKRRKSNYPTLKDVRLGNRGIHWPTFSNKRGRCEVCSMRQIQSKPFTKCSHCNTYLCLNDKKNCFVEYHEVNV</sequence>